<protein>
    <recommendedName>
        <fullName evidence="5">DNA methylase N-4/N-6 domain-containing protein</fullName>
    </recommendedName>
</protein>
<evidence type="ECO:0000313" key="7">
    <source>
        <dbReference type="Proteomes" id="UP000019423"/>
    </source>
</evidence>
<reference evidence="6 7" key="1">
    <citation type="submission" date="2014-01" db="EMBL/GenBank/DDBJ databases">
        <title>Complete sequence of plasmid1 of ionizing-radiation resistance bacterium Hymenobacter swuensis DY53.</title>
        <authorList>
            <person name="Jung J.-H."/>
            <person name="Jeong S.-W."/>
            <person name="Joe M.-H."/>
            <person name="Cho y.-j."/>
            <person name="Kim M.-K."/>
            <person name="Lim S.-Y."/>
        </authorList>
    </citation>
    <scope>NUCLEOTIDE SEQUENCE [LARGE SCALE GENOMIC DNA]</scope>
    <source>
        <strain evidence="6 7">DY53</strain>
        <plasmid evidence="6 7">pHsw1</plasmid>
    </source>
</reference>
<evidence type="ECO:0000259" key="5">
    <source>
        <dbReference type="Pfam" id="PF01555"/>
    </source>
</evidence>
<dbReference type="InterPro" id="IPR002052">
    <property type="entry name" value="DNA_methylase_N6_adenine_CS"/>
</dbReference>
<dbReference type="GO" id="GO:0008170">
    <property type="term" value="F:N-methyltransferase activity"/>
    <property type="evidence" value="ECO:0007669"/>
    <property type="project" value="InterPro"/>
</dbReference>
<dbReference type="HOGENOM" id="CLU_013151_0_0_10"/>
<evidence type="ECO:0000256" key="1">
    <source>
        <dbReference type="ARBA" id="ARBA00006594"/>
    </source>
</evidence>
<dbReference type="PATRIC" id="fig|1227739.3.peg.225"/>
<dbReference type="GO" id="GO:0032259">
    <property type="term" value="P:methylation"/>
    <property type="evidence" value="ECO:0007669"/>
    <property type="project" value="UniProtKB-KW"/>
</dbReference>
<dbReference type="InterPro" id="IPR029063">
    <property type="entry name" value="SAM-dependent_MTases_sf"/>
</dbReference>
<accession>W8EYW7</accession>
<dbReference type="AlphaFoldDB" id="W8EYW7"/>
<name>W8EYW7_9BACT</name>
<evidence type="ECO:0000256" key="3">
    <source>
        <dbReference type="ARBA" id="ARBA00022679"/>
    </source>
</evidence>
<geneLocation type="plasmid" evidence="6 7">
    <name>pHsw1</name>
</geneLocation>
<dbReference type="KEGG" id="hsw:Hsw_PA0198"/>
<dbReference type="Gene3D" id="3.40.50.150">
    <property type="entry name" value="Vaccinia Virus protein VP39"/>
    <property type="match status" value="1"/>
</dbReference>
<evidence type="ECO:0000256" key="2">
    <source>
        <dbReference type="ARBA" id="ARBA00022603"/>
    </source>
</evidence>
<proteinExistence type="inferred from homology"/>
<dbReference type="REBASE" id="81790">
    <property type="entry name" value="M.HswDY53ORF198P"/>
</dbReference>
<keyword evidence="7" id="KW-1185">Reference proteome</keyword>
<keyword evidence="3" id="KW-0808">Transferase</keyword>
<dbReference type="EMBL" id="CP007144">
    <property type="protein sequence ID" value="AHJ95531.1"/>
    <property type="molecule type" value="Genomic_DNA"/>
</dbReference>
<dbReference type="SUPFAM" id="SSF53335">
    <property type="entry name" value="S-adenosyl-L-methionine-dependent methyltransferases"/>
    <property type="match status" value="1"/>
</dbReference>
<evidence type="ECO:0000313" key="6">
    <source>
        <dbReference type="EMBL" id="AHJ95531.1"/>
    </source>
</evidence>
<feature type="domain" description="DNA methylase N-4/N-6" evidence="5">
    <location>
        <begin position="516"/>
        <end position="845"/>
    </location>
</feature>
<dbReference type="Pfam" id="PF01555">
    <property type="entry name" value="N6_N4_Mtase"/>
    <property type="match status" value="1"/>
</dbReference>
<dbReference type="OrthoDB" id="9800801at2"/>
<dbReference type="GO" id="GO:0003677">
    <property type="term" value="F:DNA binding"/>
    <property type="evidence" value="ECO:0007669"/>
    <property type="project" value="InterPro"/>
</dbReference>
<dbReference type="RefSeq" id="WP_044000435.1">
    <property type="nucleotide sequence ID" value="NZ_CP007144.1"/>
</dbReference>
<dbReference type="eggNOG" id="COG2189">
    <property type="taxonomic scope" value="Bacteria"/>
</dbReference>
<feature type="region of interest" description="Disordered" evidence="4">
    <location>
        <begin position="242"/>
        <end position="268"/>
    </location>
</feature>
<dbReference type="PROSITE" id="PS00092">
    <property type="entry name" value="N6_MTASE"/>
    <property type="match status" value="1"/>
</dbReference>
<evidence type="ECO:0000256" key="4">
    <source>
        <dbReference type="SAM" id="MobiDB-lite"/>
    </source>
</evidence>
<organism evidence="6 7">
    <name type="scientific">Hymenobacter swuensis DY53</name>
    <dbReference type="NCBI Taxonomy" id="1227739"/>
    <lineage>
        <taxon>Bacteria</taxon>
        <taxon>Pseudomonadati</taxon>
        <taxon>Bacteroidota</taxon>
        <taxon>Cytophagia</taxon>
        <taxon>Cytophagales</taxon>
        <taxon>Hymenobacteraceae</taxon>
        <taxon>Hymenobacter</taxon>
    </lineage>
</organism>
<gene>
    <name evidence="6" type="ORF">Hsw_PA0198</name>
</gene>
<dbReference type="Proteomes" id="UP000019423">
    <property type="component" value="Plasmid pHsw1"/>
</dbReference>
<dbReference type="InterPro" id="IPR001091">
    <property type="entry name" value="RM_Methyltransferase"/>
</dbReference>
<keyword evidence="2" id="KW-0489">Methyltransferase</keyword>
<sequence length="1113" mass="126681">MTAPASPAYDKLISLLRELFQLDQPDLDFGLYRVLHARAAEIDKFLSHDLLPQVRREFAHYQPADKAAIQKELDKVIASLTEAEIDPETSPKVQALRQRLATEAVDLAGLEREVFDHLYAFFRRYYAEGDFLARRVYKEGTYAIPYEGEEVKLHWANRDQYYIKTSEYLRDYAFRLRPTDKDKPMRVHFRLADAAEGEHGNVKAAEGKDRVFILREGAAVYALDAKAQELTFFFEYRPATADDRPADAAPAKKKADDGKAAKPKPPTQKELLQAAQARIEALAAADAALVPWLAGLTQPHTRADGSLSDKSRLQVNLERYTARNTFDYFIHKDLGGFLQRELDFYLKNEVLHLDNIEADSAPRVEQFLSKLRVLRKVAHHLIDFLAQLEDFQRKLWLKKKFVVETQWCVTLDKVPAALLPEVAANADQRQEWVELFGIEALAADAATPGYSEPLTVGFLQAYSNLMLDTRHFPAAFTQRLLAGLEGDLDELTDGLLIHGENFQALNLLQERYKEQVDCVYIDPPYNTDGGPIMYKNGYRSSSWISLIDSRLNLTTPLLHNGGLLCATIDDYQQKELHYLLEEHFGKNRIAGTVAIRINPSGRPIPSGFGQAHEYAIFARAGNEAVISKLPRTDAQLQRYREADEQGAYMWELFRKRGSESERVDRPTMYYPLFYNGNSLRVPEMSYDDTRKSWVIEEVANSDETVLYPIDENGVERRWRMKYNQVKDEPSRFKVGGTKQHPIVYYKYRPSEGGVIPPTVWIEAKYSAAEHGTSIIKGLFGENVFSYPKSIYAVEDCLRLMGMREPKGTVIDYFAGSGTTGHAVVNLNRESGGKRKFILVEMGEHFDAVILPRLKKITYTPEWRDGSPVRQPTAEEKVRGPKLLKVIRLESYEDTLNNLKLQRAEPVQTTLFPATDTPAIAAARQDYVLRYLLDVESRGSRSLLDVPAFQNPTAYTLDVKAPGSDQTEPQAVDLLETFNYLLGLRVHQVGAPQTLLAEFEHADHVEPGDRAGRLRLKGPLRKAATGPWWVRPVTGTLANGRRVLIIWRKLTADAAQDNLVLNAWFEKHDYSVRDTEFDFIYVNGDNNLENLRQPDETWKVQLIEEAFHRLLFAQ</sequence>
<dbReference type="InterPro" id="IPR002941">
    <property type="entry name" value="DNA_methylase_N4/N6"/>
</dbReference>
<dbReference type="PRINTS" id="PR00508">
    <property type="entry name" value="S21N4MTFRASE"/>
</dbReference>
<comment type="similarity">
    <text evidence="1">Belongs to the N(4)/N(6)-methyltransferase family.</text>
</comment>
<keyword evidence="6" id="KW-0614">Plasmid</keyword>